<evidence type="ECO:0000313" key="1">
    <source>
        <dbReference type="EMBL" id="OLP06843.1"/>
    </source>
</evidence>
<dbReference type="RefSeq" id="WP_075586017.1">
    <property type="nucleotide sequence ID" value="NZ_MSYM01000011.1"/>
</dbReference>
<evidence type="ECO:0008006" key="3">
    <source>
        <dbReference type="Google" id="ProtNLM"/>
    </source>
</evidence>
<proteinExistence type="predicted"/>
<dbReference type="STRING" id="81479.RA876_02440"/>
<sequence>MRERSAVLVSNTTPLIALVAATGSLDVLKALYARVVVPLEVATEIRAGGKHSFGVDVFEAADWLDIQAQAVVLQPYLRNSLDLGEASVIQTAMNLGAPLVCIDETLGRRVARLCGLELTGAIGVLIKAQRLGFPFSMPDAVQRMREQGIWLSDKVVQFALAQGH</sequence>
<evidence type="ECO:0000313" key="2">
    <source>
        <dbReference type="Proteomes" id="UP000185911"/>
    </source>
</evidence>
<dbReference type="AlphaFoldDB" id="A0A1Q8YFR3"/>
<dbReference type="Proteomes" id="UP000185911">
    <property type="component" value="Unassembled WGS sequence"/>
</dbReference>
<dbReference type="PANTHER" id="PTHR39550:SF1">
    <property type="entry name" value="SLL0658 PROTEIN"/>
    <property type="match status" value="1"/>
</dbReference>
<gene>
    <name evidence="1" type="ORF">BLL52_1589</name>
</gene>
<name>A0A1Q8YFR3_9BURK</name>
<dbReference type="PANTHER" id="PTHR39550">
    <property type="entry name" value="SLL0658 PROTEIN"/>
    <property type="match status" value="1"/>
</dbReference>
<reference evidence="1 2" key="1">
    <citation type="submission" date="2017-01" db="EMBL/GenBank/DDBJ databases">
        <title>Genome sequence of Rhodoferax antarcticus ANT.BR, a psychrophilic purple nonsulfur bacterium from an Antarctic microbial mat.</title>
        <authorList>
            <person name="Baker J."/>
            <person name="Riester C."/>
            <person name="Skinner B."/>
            <person name="Newell A."/>
            <person name="Swingley W."/>
            <person name="Madigan M."/>
            <person name="Jung D."/>
            <person name="Asao M."/>
            <person name="Chen M."/>
            <person name="Loughlin P."/>
            <person name="Pan H."/>
            <person name="Lin S."/>
            <person name="Li N."/>
            <person name="Shaw J."/>
            <person name="Prado M."/>
            <person name="Sherman C."/>
            <person name="Li X."/>
            <person name="Tang J."/>
            <person name="Blankenship R."/>
            <person name="Zhao T."/>
            <person name="Touchman J."/>
            <person name="Sattley M."/>
        </authorList>
    </citation>
    <scope>NUCLEOTIDE SEQUENCE [LARGE SCALE GENOMIC DNA]</scope>
    <source>
        <strain evidence="1 2">ANT.BR</strain>
    </source>
</reference>
<protein>
    <recommendedName>
        <fullName evidence="3">DUF3368 domain-containing protein</fullName>
    </recommendedName>
</protein>
<comment type="caution">
    <text evidence="1">The sequence shown here is derived from an EMBL/GenBank/DDBJ whole genome shotgun (WGS) entry which is preliminary data.</text>
</comment>
<dbReference type="Pfam" id="PF11848">
    <property type="entry name" value="DUF3368"/>
    <property type="match status" value="1"/>
</dbReference>
<dbReference type="InterPro" id="IPR021799">
    <property type="entry name" value="PIN-like_prokaryotic"/>
</dbReference>
<accession>A0A1Q8YFR3</accession>
<dbReference type="EMBL" id="MSYM01000011">
    <property type="protein sequence ID" value="OLP06843.1"/>
    <property type="molecule type" value="Genomic_DNA"/>
</dbReference>
<organism evidence="1 2">
    <name type="scientific">Rhodoferax antarcticus ANT.BR</name>
    <dbReference type="NCBI Taxonomy" id="1111071"/>
    <lineage>
        <taxon>Bacteria</taxon>
        <taxon>Pseudomonadati</taxon>
        <taxon>Pseudomonadota</taxon>
        <taxon>Betaproteobacteria</taxon>
        <taxon>Burkholderiales</taxon>
        <taxon>Comamonadaceae</taxon>
        <taxon>Rhodoferax</taxon>
    </lineage>
</organism>
<keyword evidence="2" id="KW-1185">Reference proteome</keyword>